<protein>
    <submittedName>
        <fullName evidence="1">Uncharacterized protein</fullName>
    </submittedName>
</protein>
<evidence type="ECO:0000313" key="2">
    <source>
        <dbReference type="Proteomes" id="UP000296049"/>
    </source>
</evidence>
<organism evidence="1 2">
    <name type="scientific">Anas platyrhynchos</name>
    <name type="common">Mallard</name>
    <name type="synonym">Anas boschas</name>
    <dbReference type="NCBI Taxonomy" id="8839"/>
    <lineage>
        <taxon>Eukaryota</taxon>
        <taxon>Metazoa</taxon>
        <taxon>Chordata</taxon>
        <taxon>Craniata</taxon>
        <taxon>Vertebrata</taxon>
        <taxon>Euteleostomi</taxon>
        <taxon>Archelosauria</taxon>
        <taxon>Archosauria</taxon>
        <taxon>Dinosauria</taxon>
        <taxon>Saurischia</taxon>
        <taxon>Theropoda</taxon>
        <taxon>Coelurosauria</taxon>
        <taxon>Aves</taxon>
        <taxon>Neognathae</taxon>
        <taxon>Galloanserae</taxon>
        <taxon>Anseriformes</taxon>
        <taxon>Anatidae</taxon>
        <taxon>Anatinae</taxon>
        <taxon>Anas</taxon>
    </lineage>
</organism>
<keyword evidence="2" id="KW-1185">Reference proteome</keyword>
<gene>
    <name evidence="1" type="ORF">Anapl_18616</name>
</gene>
<name>R0K0B6_ANAPL</name>
<evidence type="ECO:0000313" key="1">
    <source>
        <dbReference type="EMBL" id="EOB03351.1"/>
    </source>
</evidence>
<sequence>MAPVAELLLISVAVAWSVSLWSCSLQLAIWSACLCVLEILILFSHSHRTNNQQQKRDQFSYRNAVTEIRELPRTLRSLVSCGQVYAEKPSSDKLPRTVQGVGRVEGGLALNTFALTTFTGVKVAEAAQTSKPEGEF</sequence>
<dbReference type="AlphaFoldDB" id="R0K0B6"/>
<dbReference type="Proteomes" id="UP000296049">
    <property type="component" value="Unassembled WGS sequence"/>
</dbReference>
<dbReference type="EMBL" id="KB742872">
    <property type="protein sequence ID" value="EOB03351.1"/>
    <property type="molecule type" value="Genomic_DNA"/>
</dbReference>
<reference evidence="2" key="1">
    <citation type="journal article" date="2013" name="Nat. Genet.">
        <title>The duck genome and transcriptome provide insight into an avian influenza virus reservoir species.</title>
        <authorList>
            <person name="Huang Y."/>
            <person name="Li Y."/>
            <person name="Burt D.W."/>
            <person name="Chen H."/>
            <person name="Zhang Y."/>
            <person name="Qian W."/>
            <person name="Kim H."/>
            <person name="Gan S."/>
            <person name="Zhao Y."/>
            <person name="Li J."/>
            <person name="Yi K."/>
            <person name="Feng H."/>
            <person name="Zhu P."/>
            <person name="Li B."/>
            <person name="Liu Q."/>
            <person name="Fairley S."/>
            <person name="Magor K.E."/>
            <person name="Du Z."/>
            <person name="Hu X."/>
            <person name="Goodman L."/>
            <person name="Tafer H."/>
            <person name="Vignal A."/>
            <person name="Lee T."/>
            <person name="Kim K.W."/>
            <person name="Sheng Z."/>
            <person name="An Y."/>
            <person name="Searle S."/>
            <person name="Herrero J."/>
            <person name="Groenen M.A."/>
            <person name="Crooijmans R.P."/>
            <person name="Faraut T."/>
            <person name="Cai Q."/>
            <person name="Webster R.G."/>
            <person name="Aldridge J.R."/>
            <person name="Warren W.C."/>
            <person name="Bartschat S."/>
            <person name="Kehr S."/>
            <person name="Marz M."/>
            <person name="Stadler P.F."/>
            <person name="Smith J."/>
            <person name="Kraus R.H."/>
            <person name="Zhao Y."/>
            <person name="Ren L."/>
            <person name="Fei J."/>
            <person name="Morisson M."/>
            <person name="Kaiser P."/>
            <person name="Griffin D.K."/>
            <person name="Rao M."/>
            <person name="Pitel F."/>
            <person name="Wang J."/>
            <person name="Li N."/>
        </authorList>
    </citation>
    <scope>NUCLEOTIDE SEQUENCE [LARGE SCALE GENOMIC DNA]</scope>
</reference>
<proteinExistence type="predicted"/>
<accession>R0K0B6</accession>